<dbReference type="PANTHER" id="PTHR11394">
    <property type="entry name" value="TASTE RECEPTOR TYPE 2"/>
    <property type="match status" value="1"/>
</dbReference>
<dbReference type="Proteomes" id="UP000248480">
    <property type="component" value="Unplaced"/>
</dbReference>
<protein>
    <recommendedName>
        <fullName evidence="12">Taste receptor type 2</fullName>
    </recommendedName>
</protein>
<dbReference type="InParanoid" id="A0A2Y9RUS7"/>
<keyword evidence="3 12" id="KW-0919">Taste</keyword>
<dbReference type="SUPFAM" id="SSF81321">
    <property type="entry name" value="Family A G protein-coupled receptor-like"/>
    <property type="match status" value="1"/>
</dbReference>
<keyword evidence="8 12" id="KW-0472">Membrane</keyword>
<sequence>MISLLQSLITTLLTLAFVLGNLANGFIALTNCIDWVKRQKISSVDTILMALAVSRIGLLWVIAINWYLVLFNSFSYRLEARAIDIAWTVSNHFSTWLATCLSIFYLLKIANFSNLVFLHLKWRVERLVLVIMLGTLVILGFQLAVTSREENIWKNEYEGNMTLKTKSHDMEHFSSLAVSTLAFCLPFTMSLTSLLLLIFSLRKHLKKMQLNGRRPQDPRIKIHVKTMQTMISFLLLLAIYFLSLIIASWCSTMLQKRWTFTLYHACGLIYPSSHSFILILVNQKLRQAFLSGLWQLRCSRKERKPSTP</sequence>
<dbReference type="Gene3D" id="1.20.1070.10">
    <property type="entry name" value="Rhodopsin 7-helix transmembrane proteins"/>
    <property type="match status" value="1"/>
</dbReference>
<accession>A0A2Y9RUS7</accession>
<feature type="transmembrane region" description="Helical" evidence="13">
    <location>
        <begin position="12"/>
        <end position="36"/>
    </location>
</feature>
<feature type="transmembrane region" description="Helical" evidence="13">
    <location>
        <begin position="89"/>
        <end position="107"/>
    </location>
</feature>
<evidence type="ECO:0000256" key="8">
    <source>
        <dbReference type="ARBA" id="ARBA00023136"/>
    </source>
</evidence>
<evidence type="ECO:0000256" key="11">
    <source>
        <dbReference type="RuleBase" id="RU004423"/>
    </source>
</evidence>
<feature type="transmembrane region" description="Helical" evidence="13">
    <location>
        <begin position="176"/>
        <end position="199"/>
    </location>
</feature>
<comment type="subcellular location">
    <subcellularLocation>
        <location evidence="1 12">Membrane</location>
        <topology evidence="1 12">Multi-pass membrane protein</topology>
    </subcellularLocation>
</comment>
<keyword evidence="4 12" id="KW-0716">Sensory transduction</keyword>
<dbReference type="Pfam" id="PF05296">
    <property type="entry name" value="TAS2R"/>
    <property type="match status" value="1"/>
</dbReference>
<evidence type="ECO:0000256" key="9">
    <source>
        <dbReference type="ARBA" id="ARBA00023170"/>
    </source>
</evidence>
<keyword evidence="14" id="KW-1185">Reference proteome</keyword>
<evidence type="ECO:0000256" key="10">
    <source>
        <dbReference type="ARBA" id="ARBA00023224"/>
    </source>
</evidence>
<dbReference type="STRING" id="127582.A0A2Y9RUS7"/>
<evidence type="ECO:0000256" key="7">
    <source>
        <dbReference type="ARBA" id="ARBA00023040"/>
    </source>
</evidence>
<keyword evidence="5 12" id="KW-0812">Transmembrane</keyword>
<reference evidence="15" key="1">
    <citation type="submission" date="2025-08" db="UniProtKB">
        <authorList>
            <consortium name="RefSeq"/>
        </authorList>
    </citation>
    <scope>IDENTIFICATION</scope>
</reference>
<name>A0A2Y9RUS7_TRIMA</name>
<evidence type="ECO:0000313" key="14">
    <source>
        <dbReference type="Proteomes" id="UP000248480"/>
    </source>
</evidence>
<dbReference type="AlphaFoldDB" id="A0A2Y9RUS7"/>
<evidence type="ECO:0000313" key="15">
    <source>
        <dbReference type="RefSeq" id="XP_023597341.1"/>
    </source>
</evidence>
<keyword evidence="6 13" id="KW-1133">Transmembrane helix</keyword>
<dbReference type="KEGG" id="tmu:101346342"/>
<feature type="transmembrane region" description="Helical" evidence="13">
    <location>
        <begin position="261"/>
        <end position="281"/>
    </location>
</feature>
<dbReference type="CDD" id="cd15027">
    <property type="entry name" value="7tm_TAS2R43-like"/>
    <property type="match status" value="1"/>
</dbReference>
<keyword evidence="9 12" id="KW-0675">Receptor</keyword>
<dbReference type="GeneID" id="101346342"/>
<dbReference type="GO" id="GO:0016020">
    <property type="term" value="C:membrane"/>
    <property type="evidence" value="ECO:0007669"/>
    <property type="project" value="UniProtKB-SubCell"/>
</dbReference>
<feature type="transmembrane region" description="Helical" evidence="13">
    <location>
        <begin position="229"/>
        <end position="249"/>
    </location>
</feature>
<feature type="transmembrane region" description="Helical" evidence="13">
    <location>
        <begin position="48"/>
        <end position="69"/>
    </location>
</feature>
<evidence type="ECO:0000256" key="4">
    <source>
        <dbReference type="ARBA" id="ARBA00022606"/>
    </source>
</evidence>
<gene>
    <name evidence="15" type="primary">LOC101346342</name>
</gene>
<evidence type="ECO:0000256" key="6">
    <source>
        <dbReference type="ARBA" id="ARBA00022989"/>
    </source>
</evidence>
<dbReference type="FunCoup" id="A0A2Y9RUS7">
    <property type="interactions" value="643"/>
</dbReference>
<feature type="transmembrane region" description="Helical" evidence="13">
    <location>
        <begin position="127"/>
        <end position="145"/>
    </location>
</feature>
<evidence type="ECO:0000256" key="2">
    <source>
        <dbReference type="ARBA" id="ARBA00007376"/>
    </source>
</evidence>
<dbReference type="GO" id="GO:0033038">
    <property type="term" value="F:bitter taste receptor activity"/>
    <property type="evidence" value="ECO:0007669"/>
    <property type="project" value="InterPro"/>
</dbReference>
<proteinExistence type="inferred from homology"/>
<evidence type="ECO:0000256" key="12">
    <source>
        <dbReference type="RuleBase" id="RU004424"/>
    </source>
</evidence>
<keyword evidence="7 12" id="KW-0297">G-protein coupled receptor</keyword>
<dbReference type="RefSeq" id="XP_023597341.1">
    <property type="nucleotide sequence ID" value="XM_023741573.1"/>
</dbReference>
<comment type="similarity">
    <text evidence="2 11">Belongs to the G-protein coupled receptor T2R family.</text>
</comment>
<dbReference type="InterPro" id="IPR007960">
    <property type="entry name" value="TAS2R"/>
</dbReference>
<organism evidence="14 15">
    <name type="scientific">Trichechus manatus latirostris</name>
    <name type="common">Florida manatee</name>
    <dbReference type="NCBI Taxonomy" id="127582"/>
    <lineage>
        <taxon>Eukaryota</taxon>
        <taxon>Metazoa</taxon>
        <taxon>Chordata</taxon>
        <taxon>Craniata</taxon>
        <taxon>Vertebrata</taxon>
        <taxon>Euteleostomi</taxon>
        <taxon>Mammalia</taxon>
        <taxon>Eutheria</taxon>
        <taxon>Afrotheria</taxon>
        <taxon>Sirenia</taxon>
        <taxon>Trichechidae</taxon>
        <taxon>Trichechus</taxon>
    </lineage>
</organism>
<dbReference type="PANTHER" id="PTHR11394:SF27">
    <property type="entry name" value="TASTE RECEPTOR TYPE 2 MEMBER 20"/>
    <property type="match status" value="1"/>
</dbReference>
<evidence type="ECO:0000256" key="5">
    <source>
        <dbReference type="ARBA" id="ARBA00022692"/>
    </source>
</evidence>
<keyword evidence="10 12" id="KW-0807">Transducer</keyword>
<evidence type="ECO:0000256" key="3">
    <source>
        <dbReference type="ARBA" id="ARBA00022480"/>
    </source>
</evidence>
<dbReference type="GO" id="GO:0004930">
    <property type="term" value="F:G protein-coupled receptor activity"/>
    <property type="evidence" value="ECO:0007669"/>
    <property type="project" value="UniProtKB-KW"/>
</dbReference>
<dbReference type="FunFam" id="1.20.1070.10:FF:000042">
    <property type="entry name" value="Taste receptor type 2 member 7"/>
    <property type="match status" value="1"/>
</dbReference>
<evidence type="ECO:0000256" key="1">
    <source>
        <dbReference type="ARBA" id="ARBA00004141"/>
    </source>
</evidence>
<evidence type="ECO:0000256" key="13">
    <source>
        <dbReference type="SAM" id="Phobius"/>
    </source>
</evidence>